<evidence type="ECO:0000256" key="16">
    <source>
        <dbReference type="RuleBase" id="RU280815"/>
    </source>
</evidence>
<dbReference type="SUPFAM" id="SSF57184">
    <property type="entry name" value="Growth factor receptor domain"/>
    <property type="match status" value="1"/>
</dbReference>
<dbReference type="FunFam" id="2.10.25.10:FF:000347">
    <property type="entry name" value="delta-like protein 3"/>
    <property type="match status" value="1"/>
</dbReference>
<dbReference type="Pfam" id="PF00008">
    <property type="entry name" value="EGF"/>
    <property type="match status" value="4"/>
</dbReference>
<keyword evidence="4 14" id="KW-0245">EGF-like domain</keyword>
<dbReference type="Proteomes" id="UP000694414">
    <property type="component" value="Unplaced"/>
</dbReference>
<evidence type="ECO:0000256" key="1">
    <source>
        <dbReference type="ARBA" id="ARBA00004251"/>
    </source>
</evidence>
<sequence length="779" mass="83959">MAAASRSASGWALLLLVALWQQRAAGSGVFQLQLQEFANERGVLASGRPCEPGCRTFFRVCLKHFQAVVSPGPCTFGSVSTPVLGINSFAVREDSSGGGRNPLQLPFNFTWPGTFSLIIEAWHAPGDDLRPEALPPDALISKIAIQGSLAVGQNWLPDEQNNTLTKLRYSYRVICSDNYYGDSCSRLCKKRNDLFGHYVCQPDGNLSCLPGWTGEYCQQPICLSGCHEQNGYCSKPAECLCRPGWQGRLCNKCIPHNGCRHGTCSSPWQCTCDEGWGGLFCDQDLNYCTHHSPCKNGATCSNSGQRSYTCTCRPGYTGVDCELELSECDSNPCRNGGSCKDQEDGYHCLCPPGYYGLHCEHSTLSCADSPCFNGGSCRERSQGASYACECPPNFTGSNCEKKVDRCTSNPCANGGQCLYRGLTRMCRCRPGFTGAHCERHVSDCARSPCAHGGTCHDLENGLMCTCPAGFSGRRCEVRTPSDACASGPCFNGATCYTGLSPDNFVCNCPYGFVGSRCEFPVGLPPSFPWVAVSLGVGLAVLLVLLGMVVVAVRQLRLRRPDDGSREAMNNLSDFQKDNLIPAAQLKNTNQKKELEVDCGLDKSNCGKQQNHTLDYNLAPGPLGRGTMPGKFPHSDKSLGEKAPLRLHSEKPECRISAICSPRDSMYQSVCLISEERNECVIATEVSAGLACPSRMSLLPSVAWSLSTSWATPEGWVRTPLHQARFSGSWVLCCPYCHRGCETGALVASLALDPSCCVGAGLGGHGTGPAPRRCLPATGK</sequence>
<dbReference type="PROSITE" id="PS01186">
    <property type="entry name" value="EGF_2"/>
    <property type="match status" value="6"/>
</dbReference>
<dbReference type="GO" id="GO:0035912">
    <property type="term" value="P:dorsal aorta morphogenesis"/>
    <property type="evidence" value="ECO:0007669"/>
    <property type="project" value="Ensembl"/>
</dbReference>
<dbReference type="PROSITE" id="PS50026">
    <property type="entry name" value="EGF_3"/>
    <property type="match status" value="7"/>
</dbReference>
<evidence type="ECO:0000256" key="3">
    <source>
        <dbReference type="ARBA" id="ARBA00022475"/>
    </source>
</evidence>
<reference evidence="21" key="2">
    <citation type="submission" date="2025-09" db="UniProtKB">
        <authorList>
            <consortium name="Ensembl"/>
        </authorList>
    </citation>
    <scope>IDENTIFICATION</scope>
</reference>
<keyword evidence="7 16" id="KW-0677">Repeat</keyword>
<dbReference type="FunFam" id="2.10.25.10:FF:000398">
    <property type="entry name" value="Delta-like protein"/>
    <property type="match status" value="1"/>
</dbReference>
<dbReference type="GO" id="GO:0001569">
    <property type="term" value="P:branching involved in blood vessel morphogenesis"/>
    <property type="evidence" value="ECO:0007669"/>
    <property type="project" value="Ensembl"/>
</dbReference>
<dbReference type="InterPro" id="IPR013032">
    <property type="entry name" value="EGF-like_CS"/>
</dbReference>
<organism evidence="21 22">
    <name type="scientific">Prolemur simus</name>
    <name type="common">Greater bamboo lemur</name>
    <name type="synonym">Hapalemur simus</name>
    <dbReference type="NCBI Taxonomy" id="1328070"/>
    <lineage>
        <taxon>Eukaryota</taxon>
        <taxon>Metazoa</taxon>
        <taxon>Chordata</taxon>
        <taxon>Craniata</taxon>
        <taxon>Vertebrata</taxon>
        <taxon>Euteleostomi</taxon>
        <taxon>Mammalia</taxon>
        <taxon>Eutheria</taxon>
        <taxon>Euarchontoglires</taxon>
        <taxon>Primates</taxon>
        <taxon>Strepsirrhini</taxon>
        <taxon>Lemuriformes</taxon>
        <taxon>Lemuridae</taxon>
        <taxon>Prolemur</taxon>
    </lineage>
</organism>
<feature type="signal peptide" evidence="18">
    <location>
        <begin position="1"/>
        <end position="26"/>
    </location>
</feature>
<dbReference type="PROSITE" id="PS51051">
    <property type="entry name" value="DSL"/>
    <property type="match status" value="1"/>
</dbReference>
<evidence type="ECO:0000256" key="5">
    <source>
        <dbReference type="ARBA" id="ARBA00022692"/>
    </source>
</evidence>
<evidence type="ECO:0000256" key="11">
    <source>
        <dbReference type="ARBA" id="ARBA00023180"/>
    </source>
</evidence>
<dbReference type="AlphaFoldDB" id="A0A8C9DG79"/>
<evidence type="ECO:0000256" key="12">
    <source>
        <dbReference type="ARBA" id="ARBA00053091"/>
    </source>
</evidence>
<comment type="subunit">
    <text evidence="13">Interacts with NOTCH4. Interacts (via N-terminal DSL and MNNL domains) with NOTCH1 (via EGF-like domains).</text>
</comment>
<keyword evidence="10 14" id="KW-1015">Disulfide bond</keyword>
<evidence type="ECO:0000256" key="18">
    <source>
        <dbReference type="SAM" id="SignalP"/>
    </source>
</evidence>
<keyword evidence="22" id="KW-1185">Reference proteome</keyword>
<dbReference type="FunFam" id="2.10.25.10:FF:000018">
    <property type="entry name" value="Delta-like 1"/>
    <property type="match status" value="1"/>
</dbReference>
<evidence type="ECO:0000256" key="13">
    <source>
        <dbReference type="ARBA" id="ARBA00064049"/>
    </source>
</evidence>
<dbReference type="PRINTS" id="PR00010">
    <property type="entry name" value="EGFBLOOD"/>
</dbReference>
<dbReference type="PANTHER" id="PTHR24033">
    <property type="entry name" value="EGF-LIKE DOMAIN-CONTAINING PROTEIN"/>
    <property type="match status" value="1"/>
</dbReference>
<dbReference type="GO" id="GO:0005112">
    <property type="term" value="F:Notch binding"/>
    <property type="evidence" value="ECO:0007669"/>
    <property type="project" value="Ensembl"/>
</dbReference>
<evidence type="ECO:0000256" key="14">
    <source>
        <dbReference type="PROSITE-ProRule" id="PRU00076"/>
    </source>
</evidence>
<feature type="domain" description="EGF-like" evidence="19">
    <location>
        <begin position="218"/>
        <end position="251"/>
    </location>
</feature>
<dbReference type="Pfam" id="PF01414">
    <property type="entry name" value="DSL"/>
    <property type="match status" value="1"/>
</dbReference>
<dbReference type="Pfam" id="PF07657">
    <property type="entry name" value="MNNL"/>
    <property type="match status" value="1"/>
</dbReference>
<feature type="disulfide bond" evidence="14">
    <location>
        <begin position="241"/>
        <end position="250"/>
    </location>
</feature>
<feature type="disulfide bond" evidence="14">
    <location>
        <begin position="466"/>
        <end position="475"/>
    </location>
</feature>
<feature type="disulfide bond" evidence="15">
    <location>
        <begin position="208"/>
        <end position="217"/>
    </location>
</feature>
<dbReference type="PROSITE" id="PS00010">
    <property type="entry name" value="ASX_HYDROXYL"/>
    <property type="match status" value="1"/>
</dbReference>
<dbReference type="GO" id="GO:0010629">
    <property type="term" value="P:negative regulation of gene expression"/>
    <property type="evidence" value="ECO:0007669"/>
    <property type="project" value="Ensembl"/>
</dbReference>
<dbReference type="InterPro" id="IPR001881">
    <property type="entry name" value="EGF-like_Ca-bd_dom"/>
</dbReference>
<dbReference type="Gene3D" id="2.10.25.140">
    <property type="match status" value="1"/>
</dbReference>
<feature type="disulfide bond" evidence="15">
    <location>
        <begin position="188"/>
        <end position="200"/>
    </location>
</feature>
<dbReference type="InterPro" id="IPR000152">
    <property type="entry name" value="EGF-type_Asp/Asn_hydroxyl_site"/>
</dbReference>
<dbReference type="GO" id="GO:0005509">
    <property type="term" value="F:calcium ion binding"/>
    <property type="evidence" value="ECO:0007669"/>
    <property type="project" value="InterPro"/>
</dbReference>
<evidence type="ECO:0000256" key="6">
    <source>
        <dbReference type="ARBA" id="ARBA00022729"/>
    </source>
</evidence>
<evidence type="ECO:0000256" key="15">
    <source>
        <dbReference type="PROSITE-ProRule" id="PRU00377"/>
    </source>
</evidence>
<feature type="domain" description="DSL" evidence="20">
    <location>
        <begin position="173"/>
        <end position="217"/>
    </location>
</feature>
<dbReference type="GO" id="GO:2000179">
    <property type="term" value="P:positive regulation of neural precursor cell proliferation"/>
    <property type="evidence" value="ECO:0007669"/>
    <property type="project" value="Ensembl"/>
</dbReference>
<dbReference type="GO" id="GO:0061074">
    <property type="term" value="P:regulation of neural retina development"/>
    <property type="evidence" value="ECO:0007669"/>
    <property type="project" value="Ensembl"/>
</dbReference>
<dbReference type="GO" id="GO:0003222">
    <property type="term" value="P:ventricular trabecula myocardium morphogenesis"/>
    <property type="evidence" value="ECO:0007669"/>
    <property type="project" value="Ensembl"/>
</dbReference>
<dbReference type="GO" id="GO:0007219">
    <property type="term" value="P:Notch signaling pathway"/>
    <property type="evidence" value="ECO:0007669"/>
    <property type="project" value="Ensembl"/>
</dbReference>
<evidence type="ECO:0000256" key="2">
    <source>
        <dbReference type="ARBA" id="ARBA00022473"/>
    </source>
</evidence>
<dbReference type="SUPFAM" id="SSF57196">
    <property type="entry name" value="EGF/Laminin"/>
    <property type="match status" value="3"/>
</dbReference>
<keyword evidence="8 16" id="KW-1133">Transmembrane helix</keyword>
<dbReference type="Pfam" id="PF21795">
    <property type="entry name" value="JAG1-like_EGF2"/>
    <property type="match status" value="1"/>
</dbReference>
<evidence type="ECO:0000313" key="21">
    <source>
        <dbReference type="Ensembl" id="ENSPSMP00000007302.1"/>
    </source>
</evidence>
<dbReference type="GO" id="GO:0060579">
    <property type="term" value="P:ventral spinal cord interneuron fate commitment"/>
    <property type="evidence" value="ECO:0007669"/>
    <property type="project" value="Ensembl"/>
</dbReference>
<feature type="transmembrane region" description="Helical" evidence="17">
    <location>
        <begin position="527"/>
        <end position="552"/>
    </location>
</feature>
<feature type="disulfide bond" evidence="14">
    <location>
        <begin position="371"/>
        <end position="388"/>
    </location>
</feature>
<accession>A0A8C9DG79</accession>
<dbReference type="InterPro" id="IPR051830">
    <property type="entry name" value="NOTCH_homolog"/>
</dbReference>
<dbReference type="InterPro" id="IPR001774">
    <property type="entry name" value="DSL"/>
</dbReference>
<dbReference type="FunFam" id="2.10.25.10:FF:000012">
    <property type="entry name" value="Delta-like protein"/>
    <property type="match status" value="3"/>
</dbReference>
<feature type="chain" id="PRO_5034013012" description="Delta-like protein" evidence="18">
    <location>
        <begin position="27"/>
        <end position="779"/>
    </location>
</feature>
<evidence type="ECO:0000256" key="7">
    <source>
        <dbReference type="ARBA" id="ARBA00022737"/>
    </source>
</evidence>
<dbReference type="FunFam" id="2.10.25.140:FF:000001">
    <property type="entry name" value="Delta-like protein"/>
    <property type="match status" value="1"/>
</dbReference>
<dbReference type="InterPro" id="IPR000742">
    <property type="entry name" value="EGF"/>
</dbReference>
<dbReference type="GO" id="GO:0044344">
    <property type="term" value="P:cellular response to fibroblast growth factor stimulus"/>
    <property type="evidence" value="ECO:0007669"/>
    <property type="project" value="Ensembl"/>
</dbReference>
<name>A0A8C9DG79_PROSS</name>
<keyword evidence="6 16" id="KW-0732">Signal</keyword>
<feature type="disulfide bond" evidence="14">
    <location>
        <begin position="428"/>
        <end position="437"/>
    </location>
</feature>
<dbReference type="GO" id="GO:0003209">
    <property type="term" value="P:cardiac atrium morphogenesis"/>
    <property type="evidence" value="ECO:0007669"/>
    <property type="project" value="Ensembl"/>
</dbReference>
<dbReference type="GO" id="GO:0005886">
    <property type="term" value="C:plasma membrane"/>
    <property type="evidence" value="ECO:0007669"/>
    <property type="project" value="UniProtKB-SubCell"/>
</dbReference>
<comment type="subcellular location">
    <subcellularLocation>
        <location evidence="1">Cell membrane</location>
        <topology evidence="1">Single-pass type I membrane protein</topology>
    </subcellularLocation>
    <subcellularLocation>
        <location evidence="16">Membrane</location>
        <topology evidence="16">Single-pass type I membrane protein</topology>
    </subcellularLocation>
</comment>
<feature type="disulfide bond" evidence="14">
    <location>
        <begin position="489"/>
        <end position="506"/>
    </location>
</feature>
<dbReference type="CDD" id="cd00054">
    <property type="entry name" value="EGF_CA"/>
    <property type="match status" value="5"/>
</dbReference>
<dbReference type="GO" id="GO:0072554">
    <property type="term" value="P:blood vessel lumenization"/>
    <property type="evidence" value="ECO:0007669"/>
    <property type="project" value="Ensembl"/>
</dbReference>
<keyword evidence="2 16" id="KW-0217">Developmental protein</keyword>
<dbReference type="SMART" id="SM00051">
    <property type="entry name" value="DSL"/>
    <property type="match status" value="1"/>
</dbReference>
<evidence type="ECO:0000313" key="22">
    <source>
        <dbReference type="Proteomes" id="UP000694414"/>
    </source>
</evidence>
<dbReference type="Gene3D" id="2.10.25.10">
    <property type="entry name" value="Laminin"/>
    <property type="match status" value="7"/>
</dbReference>
<dbReference type="GO" id="GO:0010628">
    <property type="term" value="P:positive regulation of gene expression"/>
    <property type="evidence" value="ECO:0007669"/>
    <property type="project" value="Ensembl"/>
</dbReference>
<comment type="caution">
    <text evidence="14">Lacks conserved residue(s) required for the propagation of feature annotation.</text>
</comment>
<evidence type="ECO:0000256" key="4">
    <source>
        <dbReference type="ARBA" id="ARBA00022536"/>
    </source>
</evidence>
<evidence type="ECO:0000256" key="10">
    <source>
        <dbReference type="ARBA" id="ARBA00023157"/>
    </source>
</evidence>
<proteinExistence type="predicted"/>
<dbReference type="GO" id="GO:0050767">
    <property type="term" value="P:regulation of neurogenesis"/>
    <property type="evidence" value="ECO:0007669"/>
    <property type="project" value="Ensembl"/>
</dbReference>
<dbReference type="SMART" id="SM00181">
    <property type="entry name" value="EGF"/>
    <property type="match status" value="9"/>
</dbReference>
<feature type="domain" description="EGF-like" evidence="19">
    <location>
        <begin position="324"/>
        <end position="360"/>
    </location>
</feature>
<evidence type="ECO:0000256" key="8">
    <source>
        <dbReference type="ARBA" id="ARBA00022989"/>
    </source>
</evidence>
<gene>
    <name evidence="21" type="primary">DLL4</name>
</gene>
<feature type="disulfide bond" evidence="14">
    <location>
        <begin position="390"/>
        <end position="399"/>
    </location>
</feature>
<comment type="function">
    <text evidence="12">Involved in the Notch signaling pathway as Notch ligand. Activates NOTCH1 and NOTCH4. Involved in angiogenesis; negatively regulates endothelial cell proliferation and migration and angiogenic sprouting. Essential for retinal progenitor proliferation. Required for suppressing rod fates in late retinal progenitors as well as for proper generation of other retinal cell types. During spinal cord neurogenesis, inhibits V2a interneuron fate.</text>
</comment>
<dbReference type="GO" id="GO:0000122">
    <property type="term" value="P:negative regulation of transcription by RNA polymerase II"/>
    <property type="evidence" value="ECO:0007669"/>
    <property type="project" value="Ensembl"/>
</dbReference>
<evidence type="ECO:0000259" key="20">
    <source>
        <dbReference type="PROSITE" id="PS51051"/>
    </source>
</evidence>
<dbReference type="GO" id="GO:0001974">
    <property type="term" value="P:blood vessel remodeling"/>
    <property type="evidence" value="ECO:0007669"/>
    <property type="project" value="Ensembl"/>
</dbReference>
<keyword evidence="3" id="KW-1003">Cell membrane</keyword>
<keyword evidence="11" id="KW-0325">Glycoprotein</keyword>
<dbReference type="Pfam" id="PF12661">
    <property type="entry name" value="hEGF"/>
    <property type="match status" value="1"/>
</dbReference>
<keyword evidence="9 16" id="KW-0472">Membrane</keyword>
<dbReference type="FunFam" id="2.10.25.10:FF:000064">
    <property type="entry name" value="Delta-like protein"/>
    <property type="match status" value="1"/>
</dbReference>
<dbReference type="InterPro" id="IPR011651">
    <property type="entry name" value="Notch_ligand_N"/>
</dbReference>
<dbReference type="GO" id="GO:0003180">
    <property type="term" value="P:aortic valve morphogenesis"/>
    <property type="evidence" value="ECO:0007669"/>
    <property type="project" value="Ensembl"/>
</dbReference>
<evidence type="ECO:0000256" key="17">
    <source>
        <dbReference type="SAM" id="Phobius"/>
    </source>
</evidence>
<dbReference type="GO" id="GO:0030217">
    <property type="term" value="P:T cell differentiation"/>
    <property type="evidence" value="ECO:0007669"/>
    <property type="project" value="Ensembl"/>
</dbReference>
<dbReference type="GO" id="GO:0003344">
    <property type="term" value="P:pericardium morphogenesis"/>
    <property type="evidence" value="ECO:0007669"/>
    <property type="project" value="Ensembl"/>
</dbReference>
<feature type="domain" description="EGF-like" evidence="19">
    <location>
        <begin position="440"/>
        <end position="476"/>
    </location>
</feature>
<dbReference type="Gene3D" id="2.60.40.3510">
    <property type="match status" value="1"/>
</dbReference>
<dbReference type="GO" id="GO:0048018">
    <property type="term" value="F:receptor ligand activity"/>
    <property type="evidence" value="ECO:0007669"/>
    <property type="project" value="Ensembl"/>
</dbReference>
<feature type="disulfide bond" evidence="14">
    <location>
        <begin position="508"/>
        <end position="517"/>
    </location>
</feature>
<comment type="function">
    <text evidence="16">Putative Notch ligand involved in the mediation of Notch signaling.</text>
</comment>
<dbReference type="GO" id="GO:0090051">
    <property type="term" value="P:negative regulation of cell migration involved in sprouting angiogenesis"/>
    <property type="evidence" value="ECO:0007669"/>
    <property type="project" value="Ensembl"/>
</dbReference>
<dbReference type="PANTHER" id="PTHR24033:SF151">
    <property type="entry name" value="NOTCH 2"/>
    <property type="match status" value="1"/>
</dbReference>
<dbReference type="GO" id="GO:0045747">
    <property type="term" value="P:positive regulation of Notch signaling pathway"/>
    <property type="evidence" value="ECO:0007669"/>
    <property type="project" value="Ensembl"/>
</dbReference>
<dbReference type="GO" id="GO:0045746">
    <property type="term" value="P:negative regulation of Notch signaling pathway"/>
    <property type="evidence" value="ECO:0007669"/>
    <property type="project" value="Ensembl"/>
</dbReference>
<reference evidence="21" key="1">
    <citation type="submission" date="2025-08" db="UniProtKB">
        <authorList>
            <consortium name="Ensembl"/>
        </authorList>
    </citation>
    <scope>IDENTIFICATION</scope>
</reference>
<protein>
    <recommendedName>
        <fullName evidence="16">Delta-like protein</fullName>
    </recommendedName>
</protein>
<feature type="domain" description="EGF-like" evidence="19">
    <location>
        <begin position="362"/>
        <end position="400"/>
    </location>
</feature>
<feature type="disulfide bond" evidence="14">
    <location>
        <begin position="312"/>
        <end position="321"/>
    </location>
</feature>
<dbReference type="FunFam" id="2.60.40.3510:FF:000003">
    <property type="entry name" value="Delta-like protein"/>
    <property type="match status" value="1"/>
</dbReference>
<dbReference type="Ensembl" id="ENSPSMT00000008602.1">
    <property type="protein sequence ID" value="ENSPSMP00000007302.1"/>
    <property type="gene ID" value="ENSPSMG00000005448.1"/>
</dbReference>
<dbReference type="GO" id="GO:0035924">
    <property type="term" value="P:cellular response to vascular endothelial growth factor stimulus"/>
    <property type="evidence" value="ECO:0007669"/>
    <property type="project" value="Ensembl"/>
</dbReference>
<evidence type="ECO:0000259" key="19">
    <source>
        <dbReference type="PROSITE" id="PS50026"/>
    </source>
</evidence>
<dbReference type="InterPro" id="IPR009030">
    <property type="entry name" value="Growth_fac_rcpt_cys_sf"/>
</dbReference>
<evidence type="ECO:0000256" key="9">
    <source>
        <dbReference type="ARBA" id="ARBA00023136"/>
    </source>
</evidence>
<dbReference type="GO" id="GO:1903588">
    <property type="term" value="P:negative regulation of blood vessel endothelial cell proliferation involved in sprouting angiogenesis"/>
    <property type="evidence" value="ECO:0007669"/>
    <property type="project" value="Ensembl"/>
</dbReference>
<dbReference type="PROSITE" id="PS00022">
    <property type="entry name" value="EGF_1"/>
    <property type="match status" value="8"/>
</dbReference>
<dbReference type="SMART" id="SM00179">
    <property type="entry name" value="EGF_CA"/>
    <property type="match status" value="5"/>
</dbReference>
<keyword evidence="5 16" id="KW-0812">Transmembrane</keyword>
<feature type="domain" description="EGF-like" evidence="19">
    <location>
        <begin position="480"/>
        <end position="518"/>
    </location>
</feature>
<feature type="domain" description="EGF-like" evidence="19">
    <location>
        <begin position="402"/>
        <end position="438"/>
    </location>
</feature>
<dbReference type="GeneTree" id="ENSGT00940000157441"/>
<feature type="domain" description="EGF-like" evidence="19">
    <location>
        <begin position="284"/>
        <end position="322"/>
    </location>
</feature>
<feature type="disulfide bond" evidence="14">
    <location>
        <begin position="350"/>
        <end position="359"/>
    </location>
</feature>
<feature type="disulfide bond" evidence="15">
    <location>
        <begin position="175"/>
        <end position="184"/>
    </location>
</feature>